<accession>A0A6J5LHK1</accession>
<gene>
    <name evidence="1" type="ORF">UFOVP257_393</name>
</gene>
<protein>
    <submittedName>
        <fullName evidence="1">Uncharacterized protein</fullName>
    </submittedName>
</protein>
<name>A0A6J5LHK1_9CAUD</name>
<organism evidence="1">
    <name type="scientific">uncultured Caudovirales phage</name>
    <dbReference type="NCBI Taxonomy" id="2100421"/>
    <lineage>
        <taxon>Viruses</taxon>
        <taxon>Duplodnaviria</taxon>
        <taxon>Heunggongvirae</taxon>
        <taxon>Uroviricota</taxon>
        <taxon>Caudoviricetes</taxon>
        <taxon>Peduoviridae</taxon>
        <taxon>Maltschvirus</taxon>
        <taxon>Maltschvirus maltsch</taxon>
    </lineage>
</organism>
<dbReference type="EMBL" id="LR796274">
    <property type="protein sequence ID" value="CAB4133671.1"/>
    <property type="molecule type" value="Genomic_DNA"/>
</dbReference>
<reference evidence="1" key="1">
    <citation type="submission" date="2020-04" db="EMBL/GenBank/DDBJ databases">
        <authorList>
            <person name="Chiriac C."/>
            <person name="Salcher M."/>
            <person name="Ghai R."/>
            <person name="Kavagutti S V."/>
        </authorList>
    </citation>
    <scope>NUCLEOTIDE SEQUENCE</scope>
</reference>
<proteinExistence type="predicted"/>
<sequence>MLRDGQPNPLAVHGLRELDTCAPHFVKVPFELKASRKAVTDWIWENLEGRFWFGDIYFINETSGNIDMSVCAAFELPGEASMFALCLSQFNTHPTY</sequence>
<evidence type="ECO:0000313" key="1">
    <source>
        <dbReference type="EMBL" id="CAB4133671.1"/>
    </source>
</evidence>